<evidence type="ECO:0000256" key="8">
    <source>
        <dbReference type="ARBA" id="ARBA00047984"/>
    </source>
</evidence>
<dbReference type="GO" id="GO:0003724">
    <property type="term" value="F:RNA helicase activity"/>
    <property type="evidence" value="ECO:0007669"/>
    <property type="project" value="UniProtKB-EC"/>
</dbReference>
<dbReference type="PANTHER" id="PTHR18934">
    <property type="entry name" value="ATP-DEPENDENT RNA HELICASE"/>
    <property type="match status" value="1"/>
</dbReference>
<dbReference type="InterPro" id="IPR014001">
    <property type="entry name" value="Helicase_ATP-bd"/>
</dbReference>
<dbReference type="InterPro" id="IPR007502">
    <property type="entry name" value="Helicase-assoc_dom"/>
</dbReference>
<dbReference type="Pfam" id="PF00271">
    <property type="entry name" value="Helicase_C"/>
    <property type="match status" value="1"/>
</dbReference>
<evidence type="ECO:0000259" key="10">
    <source>
        <dbReference type="PROSITE" id="PS51192"/>
    </source>
</evidence>
<dbReference type="InterPro" id="IPR011545">
    <property type="entry name" value="DEAD/DEAH_box_helicase_dom"/>
</dbReference>
<dbReference type="GO" id="GO:0016787">
    <property type="term" value="F:hydrolase activity"/>
    <property type="evidence" value="ECO:0007669"/>
    <property type="project" value="UniProtKB-KW"/>
</dbReference>
<keyword evidence="7" id="KW-0508">mRNA splicing</keyword>
<reference evidence="12" key="1">
    <citation type="journal article" date="2011" name="Genome Res.">
        <title>Deep small RNA sequencing from the nematode Ascaris reveals conservation, functional diversification, and novel developmental profiles.</title>
        <authorList>
            <person name="Wang J."/>
            <person name="Czech B."/>
            <person name="Crunk A."/>
            <person name="Wallace A."/>
            <person name="Mitreva M."/>
            <person name="Hannon G.J."/>
            <person name="Davis R.E."/>
        </authorList>
    </citation>
    <scope>NUCLEOTIDE SEQUENCE</scope>
</reference>
<proteinExistence type="evidence at transcript level"/>
<dbReference type="SMART" id="SM00487">
    <property type="entry name" value="DEXDc"/>
    <property type="match status" value="1"/>
</dbReference>
<feature type="domain" description="Helicase ATP-binding" evidence="10">
    <location>
        <begin position="374"/>
        <end position="538"/>
    </location>
</feature>
<sequence length="1008" mass="115076">MTSSVEEWVNDELHSLTGISDRTIGQFIMALARKSTDTDDLMQRFRDTDALQITPEVRNFASSLLSMIPHAAPKAVKAMQPSAAEMKAREVMHLNRRLKLVSSDEEDEVPLKKRKESKKKNKKEVDKESAIDELDRIRAEEEEDVRQRDELAARIRQRDKERTRNVVEKNDKKAAADAARRLKLENADREKIVPQLREESRKQYLAKRKVDKLAELEKMVQDDQEYFAEEELTAREKADMKYRREVLEYARQHDQAADILKIKRYHVPDAKTKSIPTDYVEEDAQEAAKGDGRRWEDDRLMAAIATYGAKDADKKRDAFEMLFDEEKIDFIQALQMPGTSDVEDKAISASQKRKMTLAETRRSLPVYAFRDQFIDAVRDHQVLIIEGETGSGKTTQLPQYLYEAGFCVDKKKIGCTQPRRVAAMSVASRVAEEMGVKLGIEVGYSIRFEDCTSEKTVIKYMTDGMLLREFLNEPDLASYSVMMIDEAHERTLHTDILFGLVKDIARFRKDLKLLISSATLDAEKFSTFFDDAPIFRIPGRRFPVDIYYTKAPEADYLDAAMVSVLQIHLTQPLPGDILVFLTGQEEIETLQESLIERTKHLGNKIKELIVLPIYANLPSDLQAKIFEPTPPNARKVVLATNIAETSVTIDGICYVIDPGFGKQNSFDARSGVEHLHVVTISKASANQRAGRAGRTGPGKCFRLYTAWAYKHELEDQPIPEIQRTNLGNVVLMLKSLGIHDLVHFDFLDPPPQETLVIALEQLYALGALNHRGELTKLGRRMAEFPCDPCMSKMIIASEKYGCSEEIITIAAMLSCNAAVFYRPKAMVIHADAARKGFWVPGGDHLTLLNVYNRWKGTNYSTQWCMENFVQFRTMKKARDIRDQLEGLLERVEIEQKSNGDSIAIRKAVTSGYFYNCTKLDSSGLYKTVKHKHTVHIHPNSSLFEETPRWLIYYELVFTSKEFMREVIEIESSWLTEVAPHYYKSKELEESNRKMPKQKGKAASELSSL</sequence>
<evidence type="ECO:0000256" key="7">
    <source>
        <dbReference type="ARBA" id="ARBA00023187"/>
    </source>
</evidence>
<dbReference type="FunFam" id="3.40.50.300:FF:000007">
    <property type="entry name" value="Pre-mRNA-splicing factor ATP-dependent RNA helicase"/>
    <property type="match status" value="1"/>
</dbReference>
<dbReference type="Pfam" id="PF00270">
    <property type="entry name" value="DEAD"/>
    <property type="match status" value="1"/>
</dbReference>
<keyword evidence="3" id="KW-0547">Nucleotide-binding</keyword>
<dbReference type="CDD" id="cd18791">
    <property type="entry name" value="SF2_C_RHA"/>
    <property type="match status" value="1"/>
</dbReference>
<evidence type="ECO:0000256" key="6">
    <source>
        <dbReference type="ARBA" id="ARBA00022840"/>
    </source>
</evidence>
<keyword evidence="5 12" id="KW-0347">Helicase</keyword>
<dbReference type="FunFam" id="3.40.50.300:FF:000594">
    <property type="entry name" value="Pre-mRNA-splicing factor ATP-dependent RNA helicase"/>
    <property type="match status" value="1"/>
</dbReference>
<dbReference type="GO" id="GO:0040022">
    <property type="term" value="P:feminization of hermaphroditic germ-line"/>
    <property type="evidence" value="ECO:0007669"/>
    <property type="project" value="UniProtKB-ARBA"/>
</dbReference>
<dbReference type="SUPFAM" id="SSF52540">
    <property type="entry name" value="P-loop containing nucleoside triphosphate hydrolases"/>
    <property type="match status" value="1"/>
</dbReference>
<dbReference type="InterPro" id="IPR002464">
    <property type="entry name" value="DNA/RNA_helicase_DEAH_CS"/>
</dbReference>
<evidence type="ECO:0000259" key="11">
    <source>
        <dbReference type="PROSITE" id="PS51194"/>
    </source>
</evidence>
<organism evidence="12">
    <name type="scientific">Ascaris suum</name>
    <name type="common">Pig roundworm</name>
    <name type="synonym">Ascaris lumbricoides</name>
    <dbReference type="NCBI Taxonomy" id="6253"/>
    <lineage>
        <taxon>Eukaryota</taxon>
        <taxon>Metazoa</taxon>
        <taxon>Ecdysozoa</taxon>
        <taxon>Nematoda</taxon>
        <taxon>Chromadorea</taxon>
        <taxon>Rhabditida</taxon>
        <taxon>Spirurina</taxon>
        <taxon>Ascaridomorpha</taxon>
        <taxon>Ascaridoidea</taxon>
        <taxon>Ascarididae</taxon>
        <taxon>Ascaris</taxon>
    </lineage>
</organism>
<feature type="domain" description="Helicase C-terminal" evidence="11">
    <location>
        <begin position="556"/>
        <end position="737"/>
    </location>
</feature>
<dbReference type="AlphaFoldDB" id="F1KU18"/>
<dbReference type="SMART" id="SM00847">
    <property type="entry name" value="HA2"/>
    <property type="match status" value="1"/>
</dbReference>
<evidence type="ECO:0000256" key="5">
    <source>
        <dbReference type="ARBA" id="ARBA00022806"/>
    </source>
</evidence>
<dbReference type="SMART" id="SM00490">
    <property type="entry name" value="HELICc"/>
    <property type="match status" value="1"/>
</dbReference>
<evidence type="ECO:0000256" key="4">
    <source>
        <dbReference type="ARBA" id="ARBA00022801"/>
    </source>
</evidence>
<dbReference type="Pfam" id="PF21010">
    <property type="entry name" value="HA2_C"/>
    <property type="match status" value="1"/>
</dbReference>
<feature type="region of interest" description="Disordered" evidence="9">
    <location>
        <begin position="102"/>
        <end position="130"/>
    </location>
</feature>
<dbReference type="GO" id="GO:0006397">
    <property type="term" value="P:mRNA processing"/>
    <property type="evidence" value="ECO:0007669"/>
    <property type="project" value="UniProtKB-KW"/>
</dbReference>
<keyword evidence="6" id="KW-0067">ATP-binding</keyword>
<evidence type="ECO:0000313" key="12">
    <source>
        <dbReference type="EMBL" id="ADY41372.1"/>
    </source>
</evidence>
<dbReference type="Pfam" id="PF04408">
    <property type="entry name" value="WHD_HA2"/>
    <property type="match status" value="1"/>
</dbReference>
<evidence type="ECO:0000256" key="2">
    <source>
        <dbReference type="ARBA" id="ARBA00022664"/>
    </source>
</evidence>
<dbReference type="Gene3D" id="3.40.50.300">
    <property type="entry name" value="P-loop containing nucleotide triphosphate hydrolases"/>
    <property type="match status" value="2"/>
</dbReference>
<dbReference type="Pfam" id="PF07717">
    <property type="entry name" value="OB_NTP_bind"/>
    <property type="match status" value="1"/>
</dbReference>
<dbReference type="InterPro" id="IPR027417">
    <property type="entry name" value="P-loop_NTPase"/>
</dbReference>
<dbReference type="InterPro" id="IPR011709">
    <property type="entry name" value="DEAD-box_helicase_OB_fold"/>
</dbReference>
<dbReference type="PANTHER" id="PTHR18934:SF83">
    <property type="entry name" value="PRE-MRNA-SPLICING FACTOR ATP-DEPENDENT RNA HELICASE DHX16"/>
    <property type="match status" value="1"/>
</dbReference>
<dbReference type="EMBL" id="JI165869">
    <property type="protein sequence ID" value="ADY41372.1"/>
    <property type="molecule type" value="mRNA"/>
</dbReference>
<dbReference type="PROSITE" id="PS00690">
    <property type="entry name" value="DEAH_ATP_HELICASE"/>
    <property type="match status" value="1"/>
</dbReference>
<dbReference type="Gene3D" id="1.20.120.1080">
    <property type="match status" value="1"/>
</dbReference>
<keyword evidence="4" id="KW-0378">Hydrolase</keyword>
<dbReference type="InterPro" id="IPR048333">
    <property type="entry name" value="HA2_WH"/>
</dbReference>
<dbReference type="InterPro" id="IPR001650">
    <property type="entry name" value="Helicase_C-like"/>
</dbReference>
<evidence type="ECO:0000256" key="9">
    <source>
        <dbReference type="SAM" id="MobiDB-lite"/>
    </source>
</evidence>
<accession>F1KU18</accession>
<comment type="catalytic activity">
    <reaction evidence="8">
        <text>ATP + H2O = ADP + phosphate + H(+)</text>
        <dbReference type="Rhea" id="RHEA:13065"/>
        <dbReference type="ChEBI" id="CHEBI:15377"/>
        <dbReference type="ChEBI" id="CHEBI:15378"/>
        <dbReference type="ChEBI" id="CHEBI:30616"/>
        <dbReference type="ChEBI" id="CHEBI:43474"/>
        <dbReference type="ChEBI" id="CHEBI:456216"/>
        <dbReference type="EC" id="3.6.4.13"/>
    </reaction>
</comment>
<dbReference type="GO" id="GO:0071013">
    <property type="term" value="C:catalytic step 2 spliceosome"/>
    <property type="evidence" value="ECO:0007669"/>
    <property type="project" value="TreeGrafter"/>
</dbReference>
<dbReference type="FunFam" id="1.20.120.1080:FF:000001">
    <property type="entry name" value="Pre-mRNA-splicing factor ATP-dependent RNA helicase"/>
    <property type="match status" value="1"/>
</dbReference>
<evidence type="ECO:0000256" key="1">
    <source>
        <dbReference type="ARBA" id="ARBA00012552"/>
    </source>
</evidence>
<feature type="region of interest" description="Disordered" evidence="9">
    <location>
        <begin position="985"/>
        <end position="1008"/>
    </location>
</feature>
<dbReference type="EC" id="3.6.4.13" evidence="1"/>
<dbReference type="PROSITE" id="PS51194">
    <property type="entry name" value="HELICASE_CTER"/>
    <property type="match status" value="1"/>
</dbReference>
<feature type="compositionally biased region" description="Basic residues" evidence="9">
    <location>
        <begin position="112"/>
        <end position="122"/>
    </location>
</feature>
<dbReference type="CDD" id="cd17974">
    <property type="entry name" value="DEXHc_DHX16"/>
    <property type="match status" value="1"/>
</dbReference>
<evidence type="ECO:0000256" key="3">
    <source>
        <dbReference type="ARBA" id="ARBA00022741"/>
    </source>
</evidence>
<keyword evidence="2" id="KW-0507">mRNA processing</keyword>
<protein>
    <recommendedName>
        <fullName evidence="1">RNA helicase</fullName>
        <ecNumber evidence="1">3.6.4.13</ecNumber>
    </recommendedName>
</protein>
<dbReference type="GO" id="GO:0008380">
    <property type="term" value="P:RNA splicing"/>
    <property type="evidence" value="ECO:0007669"/>
    <property type="project" value="UniProtKB-KW"/>
</dbReference>
<dbReference type="GO" id="GO:0005524">
    <property type="term" value="F:ATP binding"/>
    <property type="evidence" value="ECO:0007669"/>
    <property type="project" value="UniProtKB-KW"/>
</dbReference>
<dbReference type="PROSITE" id="PS51192">
    <property type="entry name" value="HELICASE_ATP_BIND_1"/>
    <property type="match status" value="1"/>
</dbReference>
<dbReference type="GO" id="GO:0003723">
    <property type="term" value="F:RNA binding"/>
    <property type="evidence" value="ECO:0007669"/>
    <property type="project" value="TreeGrafter"/>
</dbReference>
<name>F1KU18_ASCSU</name>